<keyword evidence="10" id="KW-1185">Reference proteome</keyword>
<name>A0A4Q8Q9E1_9FLAO</name>
<keyword evidence="2 6" id="KW-0436">Ligase</keyword>
<evidence type="ECO:0000313" key="9">
    <source>
        <dbReference type="EMBL" id="TAI46885.1"/>
    </source>
</evidence>
<dbReference type="GO" id="GO:0004359">
    <property type="term" value="F:glutaminase activity"/>
    <property type="evidence" value="ECO:0007669"/>
    <property type="project" value="InterPro"/>
</dbReference>
<comment type="similarity">
    <text evidence="6">Belongs to the NAD synthetase family.</text>
</comment>
<dbReference type="GO" id="GO:0003952">
    <property type="term" value="F:NAD+ synthase (glutamine-hydrolyzing) activity"/>
    <property type="evidence" value="ECO:0007669"/>
    <property type="project" value="InterPro"/>
</dbReference>
<accession>A0A4Q8Q9E1</accession>
<sequence length="262" mass="29419">MQTEKVIAHIIDWLRDYANNAKIKGFVIGVSGGIDSAVTSTLCAKTGLDLLCVEMPIHQGQNQVTRADAHINWLMEHFPNVKRQPVNLTSVFDSLVAALPTVENEEERFMSLANTRARLRMTTLYYFAALKGYLVAGTGNKVEDFGIGFYTKYGDGGVDLSPIADLLKTEVYELGRVLGVNQDIMDAPPTDGLWGDHRTDEDQIGASYPELEWAMKMDDKGRIIDDFSDRQREVFSIYKKFNTANKHKMIPIPICEIPEQLK</sequence>
<reference evidence="9 10" key="1">
    <citation type="submission" date="2019-02" db="EMBL/GenBank/DDBJ databases">
        <title>Draft genome sequence of Muricauda sp. 176CP4-71.</title>
        <authorList>
            <person name="Park J.-S."/>
        </authorList>
    </citation>
    <scope>NUCLEOTIDE SEQUENCE [LARGE SCALE GENOMIC DNA]</scope>
    <source>
        <strain evidence="9 10">176CP4-71</strain>
    </source>
</reference>
<evidence type="ECO:0000256" key="7">
    <source>
        <dbReference type="RuleBase" id="RU003812"/>
    </source>
</evidence>
<evidence type="ECO:0000256" key="4">
    <source>
        <dbReference type="ARBA" id="ARBA00022840"/>
    </source>
</evidence>
<evidence type="ECO:0000256" key="2">
    <source>
        <dbReference type="ARBA" id="ARBA00022598"/>
    </source>
</evidence>
<keyword evidence="4 6" id="KW-0067">ATP-binding</keyword>
<evidence type="ECO:0000259" key="8">
    <source>
        <dbReference type="Pfam" id="PF02540"/>
    </source>
</evidence>
<dbReference type="GO" id="GO:0005737">
    <property type="term" value="C:cytoplasm"/>
    <property type="evidence" value="ECO:0007669"/>
    <property type="project" value="InterPro"/>
</dbReference>
<dbReference type="SUPFAM" id="SSF52402">
    <property type="entry name" value="Adenine nucleotide alpha hydrolases-like"/>
    <property type="match status" value="1"/>
</dbReference>
<evidence type="ECO:0000256" key="5">
    <source>
        <dbReference type="ARBA" id="ARBA00023027"/>
    </source>
</evidence>
<dbReference type="EC" id="6.3.1.5" evidence="7"/>
<evidence type="ECO:0000256" key="1">
    <source>
        <dbReference type="ARBA" id="ARBA00004790"/>
    </source>
</evidence>
<dbReference type="InterPro" id="IPR014729">
    <property type="entry name" value="Rossmann-like_a/b/a_fold"/>
</dbReference>
<protein>
    <recommendedName>
        <fullName evidence="7">NH(3)-dependent NAD(+) synthetase</fullName>
        <ecNumber evidence="7">6.3.1.5</ecNumber>
    </recommendedName>
</protein>
<dbReference type="NCBIfam" id="TIGR00552">
    <property type="entry name" value="nadE"/>
    <property type="match status" value="1"/>
</dbReference>
<comment type="caution">
    <text evidence="9">The sequence shown here is derived from an EMBL/GenBank/DDBJ whole genome shotgun (WGS) entry which is preliminary data.</text>
</comment>
<dbReference type="GO" id="GO:0009435">
    <property type="term" value="P:NAD+ biosynthetic process"/>
    <property type="evidence" value="ECO:0007669"/>
    <property type="project" value="UniProtKB-UniPathway"/>
</dbReference>
<feature type="domain" description="NAD/GMP synthase" evidence="8">
    <location>
        <begin position="7"/>
        <end position="248"/>
    </location>
</feature>
<dbReference type="PANTHER" id="PTHR23090">
    <property type="entry name" value="NH 3 /GLUTAMINE-DEPENDENT NAD + SYNTHETASE"/>
    <property type="match status" value="1"/>
</dbReference>
<dbReference type="RefSeq" id="WP_130613100.1">
    <property type="nucleotide sequence ID" value="NZ_SGIU01000002.1"/>
</dbReference>
<dbReference type="OrthoDB" id="9803818at2"/>
<dbReference type="GO" id="GO:0005524">
    <property type="term" value="F:ATP binding"/>
    <property type="evidence" value="ECO:0007669"/>
    <property type="project" value="UniProtKB-KW"/>
</dbReference>
<comment type="catalytic activity">
    <reaction evidence="7">
        <text>deamido-NAD(+) + NH4(+) + ATP = AMP + diphosphate + NAD(+) + H(+)</text>
        <dbReference type="Rhea" id="RHEA:21188"/>
        <dbReference type="ChEBI" id="CHEBI:15378"/>
        <dbReference type="ChEBI" id="CHEBI:28938"/>
        <dbReference type="ChEBI" id="CHEBI:30616"/>
        <dbReference type="ChEBI" id="CHEBI:33019"/>
        <dbReference type="ChEBI" id="CHEBI:57540"/>
        <dbReference type="ChEBI" id="CHEBI:58437"/>
        <dbReference type="ChEBI" id="CHEBI:456215"/>
        <dbReference type="EC" id="6.3.1.5"/>
    </reaction>
</comment>
<keyword evidence="5 6" id="KW-0520">NAD</keyword>
<dbReference type="AlphaFoldDB" id="A0A4Q8Q9E1"/>
<dbReference type="CDD" id="cd00553">
    <property type="entry name" value="NAD_synthase"/>
    <property type="match status" value="1"/>
</dbReference>
<evidence type="ECO:0000313" key="10">
    <source>
        <dbReference type="Proteomes" id="UP000291981"/>
    </source>
</evidence>
<dbReference type="EMBL" id="SGIU01000002">
    <property type="protein sequence ID" value="TAI46885.1"/>
    <property type="molecule type" value="Genomic_DNA"/>
</dbReference>
<dbReference type="PANTHER" id="PTHR23090:SF9">
    <property type="entry name" value="GLUTAMINE-DEPENDENT NAD(+) SYNTHETASE"/>
    <property type="match status" value="1"/>
</dbReference>
<evidence type="ECO:0000256" key="6">
    <source>
        <dbReference type="RuleBase" id="RU003811"/>
    </source>
</evidence>
<comment type="pathway">
    <text evidence="1">Cofactor biosynthesis; NAD(+) biosynthesis.</text>
</comment>
<dbReference type="Proteomes" id="UP000291981">
    <property type="component" value="Unassembled WGS sequence"/>
</dbReference>
<dbReference type="Gene3D" id="3.40.50.620">
    <property type="entry name" value="HUPs"/>
    <property type="match status" value="1"/>
</dbReference>
<evidence type="ECO:0000256" key="3">
    <source>
        <dbReference type="ARBA" id="ARBA00022741"/>
    </source>
</evidence>
<organism evidence="9 10">
    <name type="scientific">Flagellimonas allohymeniacidonis</name>
    <dbReference type="NCBI Taxonomy" id="2517819"/>
    <lineage>
        <taxon>Bacteria</taxon>
        <taxon>Pseudomonadati</taxon>
        <taxon>Bacteroidota</taxon>
        <taxon>Flavobacteriia</taxon>
        <taxon>Flavobacteriales</taxon>
        <taxon>Flavobacteriaceae</taxon>
        <taxon>Flagellimonas</taxon>
    </lineage>
</organism>
<dbReference type="InterPro" id="IPR022310">
    <property type="entry name" value="NAD/GMP_synthase"/>
</dbReference>
<proteinExistence type="inferred from homology"/>
<dbReference type="Pfam" id="PF02540">
    <property type="entry name" value="NAD_synthase"/>
    <property type="match status" value="1"/>
</dbReference>
<keyword evidence="3 6" id="KW-0547">Nucleotide-binding</keyword>
<dbReference type="InterPro" id="IPR003694">
    <property type="entry name" value="NAD_synthase"/>
</dbReference>
<dbReference type="UniPathway" id="UPA00253"/>
<dbReference type="GO" id="GO:0008795">
    <property type="term" value="F:NAD+ synthase activity"/>
    <property type="evidence" value="ECO:0007669"/>
    <property type="project" value="UniProtKB-EC"/>
</dbReference>
<gene>
    <name evidence="9" type="primary">nadE</name>
    <name evidence="9" type="ORF">EW142_09290</name>
</gene>